<name>A0A428P054_9HYPO</name>
<evidence type="ECO:0000313" key="5">
    <source>
        <dbReference type="Proteomes" id="UP000288168"/>
    </source>
</evidence>
<dbReference type="Proteomes" id="UP000288168">
    <property type="component" value="Unassembled WGS sequence"/>
</dbReference>
<reference evidence="4 5" key="1">
    <citation type="submission" date="2017-06" db="EMBL/GenBank/DDBJ databases">
        <title>Comparative genomic analysis of Ambrosia Fusariam Clade fungi.</title>
        <authorList>
            <person name="Stajich J.E."/>
            <person name="Carrillo J."/>
            <person name="Kijimoto T."/>
            <person name="Eskalen A."/>
            <person name="O'Donnell K."/>
            <person name="Kasson M."/>
        </authorList>
    </citation>
    <scope>NUCLEOTIDE SEQUENCE [LARGE SCALE GENOMIC DNA]</scope>
    <source>
        <strain evidence="4 5">NRRL62584</strain>
    </source>
</reference>
<dbReference type="GO" id="GO:0005737">
    <property type="term" value="C:cytoplasm"/>
    <property type="evidence" value="ECO:0007669"/>
    <property type="project" value="TreeGrafter"/>
</dbReference>
<feature type="region of interest" description="Disordered" evidence="2">
    <location>
        <begin position="55"/>
        <end position="74"/>
    </location>
</feature>
<evidence type="ECO:0000313" key="4">
    <source>
        <dbReference type="EMBL" id="RSL46392.1"/>
    </source>
</evidence>
<proteinExistence type="inferred from homology"/>
<keyword evidence="5" id="KW-1185">Reference proteome</keyword>
<feature type="domain" description="Peptidase C14 caspase" evidence="3">
    <location>
        <begin position="6"/>
        <end position="163"/>
    </location>
</feature>
<accession>A0A428P054</accession>
<sequence length="447" mass="50445">MSNPKHFALLIGVDFYIKKPLNSCVQDVDLLEEYLKTLQRDKKLDMLEITRMTASNLTHQAPNPRKPPEDDETVPTMKNIRNYLARVVSESTKDDHVFVHFSGHGMVLPQGALALILFGCEDHEGRLRDCLTGDELATSLNKMVTKGVKVLLTLDCCFSGKISRRSLPDPERYLPFIGFSDAERVETSLKLAHLGAAHNDATVRGVSERYLQENSAFLPNFTEATAPFKAKINDQGGFDIEDGQGQRVDFDGLSLLPAHSPATRPQVFRVLAYLTRYHEIVNMRPSPEDETLRAAIDVRIYNKFGDPFPNTALINVENEEEICLSIVNNGDEPVFVHILCLSGDWKIENLLTRENTLLPPSNSALNEQELDERKIEFVVRMTVPEQNILRGTHSCDDIFKVFITTRPAPFASLSAVRPLLRGSPAEFEVELRDSWTAWTFRIHTELK</sequence>
<dbReference type="Gene3D" id="3.40.50.1460">
    <property type="match status" value="1"/>
</dbReference>
<evidence type="ECO:0000256" key="2">
    <source>
        <dbReference type="SAM" id="MobiDB-lite"/>
    </source>
</evidence>
<dbReference type="Pfam" id="PF00656">
    <property type="entry name" value="Peptidase_C14"/>
    <property type="match status" value="1"/>
</dbReference>
<evidence type="ECO:0000259" key="3">
    <source>
        <dbReference type="Pfam" id="PF00656"/>
    </source>
</evidence>
<dbReference type="PANTHER" id="PTHR48104">
    <property type="entry name" value="METACASPASE-4"/>
    <property type="match status" value="1"/>
</dbReference>
<dbReference type="GO" id="GO:0004197">
    <property type="term" value="F:cysteine-type endopeptidase activity"/>
    <property type="evidence" value="ECO:0007669"/>
    <property type="project" value="InterPro"/>
</dbReference>
<comment type="caution">
    <text evidence="4">The sequence shown here is derived from an EMBL/GenBank/DDBJ whole genome shotgun (WGS) entry which is preliminary data.</text>
</comment>
<dbReference type="GO" id="GO:0006508">
    <property type="term" value="P:proteolysis"/>
    <property type="evidence" value="ECO:0007669"/>
    <property type="project" value="InterPro"/>
</dbReference>
<dbReference type="AlphaFoldDB" id="A0A428P054"/>
<dbReference type="PANTHER" id="PTHR48104:SF30">
    <property type="entry name" value="METACASPASE-1"/>
    <property type="match status" value="1"/>
</dbReference>
<evidence type="ECO:0000256" key="1">
    <source>
        <dbReference type="ARBA" id="ARBA00009005"/>
    </source>
</evidence>
<dbReference type="EMBL" id="NKCI01000239">
    <property type="protein sequence ID" value="RSL46392.1"/>
    <property type="molecule type" value="Genomic_DNA"/>
</dbReference>
<comment type="similarity">
    <text evidence="1">Belongs to the peptidase C14B family.</text>
</comment>
<gene>
    <name evidence="4" type="ORF">CEP54_013867</name>
</gene>
<dbReference type="InterPro" id="IPR050452">
    <property type="entry name" value="Metacaspase"/>
</dbReference>
<organism evidence="4 5">
    <name type="scientific">Fusarium duplospermum</name>
    <dbReference type="NCBI Taxonomy" id="1325734"/>
    <lineage>
        <taxon>Eukaryota</taxon>
        <taxon>Fungi</taxon>
        <taxon>Dikarya</taxon>
        <taxon>Ascomycota</taxon>
        <taxon>Pezizomycotina</taxon>
        <taxon>Sordariomycetes</taxon>
        <taxon>Hypocreomycetidae</taxon>
        <taxon>Hypocreales</taxon>
        <taxon>Nectriaceae</taxon>
        <taxon>Fusarium</taxon>
        <taxon>Fusarium solani species complex</taxon>
    </lineage>
</organism>
<dbReference type="OrthoDB" id="3223806at2759"/>
<dbReference type="InterPro" id="IPR011600">
    <property type="entry name" value="Pept_C14_caspase"/>
</dbReference>
<protein>
    <recommendedName>
        <fullName evidence="3">Peptidase C14 caspase domain-containing protein</fullName>
    </recommendedName>
</protein>